<dbReference type="RefSeq" id="WP_084443033.1">
    <property type="nucleotide sequence ID" value="NZ_FWWW01000007.1"/>
</dbReference>
<proteinExistence type="predicted"/>
<dbReference type="Proteomes" id="UP000192266">
    <property type="component" value="Unassembled WGS sequence"/>
</dbReference>
<name>A0A1W1UEE7_9BACT</name>
<dbReference type="STRING" id="645990.SAMN00120144_3132"/>
<dbReference type="EMBL" id="FWWW01000007">
    <property type="protein sequence ID" value="SMB79419.1"/>
    <property type="molecule type" value="Genomic_DNA"/>
</dbReference>
<gene>
    <name evidence="2" type="ORF">SAMN00120144_3132</name>
</gene>
<evidence type="ECO:0000313" key="2">
    <source>
        <dbReference type="EMBL" id="SMB79419.1"/>
    </source>
</evidence>
<organism evidence="2 3">
    <name type="scientific">Hymenobacter roseosalivarius DSM 11622</name>
    <dbReference type="NCBI Taxonomy" id="645990"/>
    <lineage>
        <taxon>Bacteria</taxon>
        <taxon>Pseudomonadati</taxon>
        <taxon>Bacteroidota</taxon>
        <taxon>Cytophagia</taxon>
        <taxon>Cytophagales</taxon>
        <taxon>Hymenobacteraceae</taxon>
        <taxon>Hymenobacter</taxon>
    </lineage>
</organism>
<dbReference type="AlphaFoldDB" id="A0A1W1UEE7"/>
<reference evidence="2 3" key="1">
    <citation type="submission" date="2017-04" db="EMBL/GenBank/DDBJ databases">
        <authorList>
            <person name="Afonso C.L."/>
            <person name="Miller P.J."/>
            <person name="Scott M.A."/>
            <person name="Spackman E."/>
            <person name="Goraichik I."/>
            <person name="Dimitrov K.M."/>
            <person name="Suarez D.L."/>
            <person name="Swayne D.E."/>
        </authorList>
    </citation>
    <scope>NUCLEOTIDE SEQUENCE [LARGE SCALE GENOMIC DNA]</scope>
    <source>
        <strain evidence="2 3">DSM 11622</strain>
    </source>
</reference>
<protein>
    <submittedName>
        <fullName evidence="2">Uncharacterized protein</fullName>
    </submittedName>
</protein>
<feature type="compositionally biased region" description="Basic and acidic residues" evidence="1">
    <location>
        <begin position="65"/>
        <end position="74"/>
    </location>
</feature>
<evidence type="ECO:0000256" key="1">
    <source>
        <dbReference type="SAM" id="MobiDB-lite"/>
    </source>
</evidence>
<dbReference type="OrthoDB" id="874159at2"/>
<keyword evidence="3" id="KW-1185">Reference proteome</keyword>
<feature type="region of interest" description="Disordered" evidence="1">
    <location>
        <begin position="38"/>
        <end position="81"/>
    </location>
</feature>
<evidence type="ECO:0000313" key="3">
    <source>
        <dbReference type="Proteomes" id="UP000192266"/>
    </source>
</evidence>
<accession>A0A1W1UEE7</accession>
<sequence>MQTIYNEKNGTHTVSSHSDLEQLAAALVEQGYAVCLSESGDESSVGAHSSAPAGLEVEPVAEPDQTEREFEAAERSWLAQM</sequence>